<proteinExistence type="predicted"/>
<dbReference type="PROSITE" id="PS51864">
    <property type="entry name" value="ASTACIN"/>
    <property type="match status" value="1"/>
</dbReference>
<reference evidence="11" key="1">
    <citation type="submission" date="2021-02" db="EMBL/GenBank/DDBJ databases">
        <authorList>
            <person name="Bekaert M."/>
        </authorList>
    </citation>
    <scope>NUCLEOTIDE SEQUENCE</scope>
    <source>
        <strain evidence="11">IoA-00</strain>
    </source>
</reference>
<keyword evidence="12" id="KW-1185">Reference proteome</keyword>
<dbReference type="GO" id="GO:0004222">
    <property type="term" value="F:metalloendopeptidase activity"/>
    <property type="evidence" value="ECO:0007669"/>
    <property type="project" value="UniProtKB-UniRule"/>
</dbReference>
<evidence type="ECO:0000256" key="7">
    <source>
        <dbReference type="ARBA" id="ARBA00023145"/>
    </source>
</evidence>
<evidence type="ECO:0000256" key="3">
    <source>
        <dbReference type="ARBA" id="ARBA00022723"/>
    </source>
</evidence>
<accession>A0A7R8CEF0</accession>
<dbReference type="GO" id="GO:0006508">
    <property type="term" value="P:proteolysis"/>
    <property type="evidence" value="ECO:0007669"/>
    <property type="project" value="UniProtKB-KW"/>
</dbReference>
<dbReference type="EMBL" id="HG994589">
    <property type="protein sequence ID" value="CAF2794773.1"/>
    <property type="molecule type" value="Genomic_DNA"/>
</dbReference>
<keyword evidence="7" id="KW-0865">Zymogen</keyword>
<dbReference type="PANTHER" id="PTHR10127">
    <property type="entry name" value="DISCOIDIN, CUB, EGF, LAMININ , AND ZINC METALLOPROTEASE DOMAIN CONTAINING"/>
    <property type="match status" value="1"/>
</dbReference>
<evidence type="ECO:0000256" key="2">
    <source>
        <dbReference type="ARBA" id="ARBA00022670"/>
    </source>
</evidence>
<evidence type="ECO:0000256" key="8">
    <source>
        <dbReference type="PROSITE-ProRule" id="PRU01005"/>
    </source>
</evidence>
<organism evidence="11 12">
    <name type="scientific">Lepeophtheirus salmonis</name>
    <name type="common">Salmon louse</name>
    <name type="synonym">Caligus salmonis</name>
    <dbReference type="NCBI Taxonomy" id="72036"/>
    <lineage>
        <taxon>Eukaryota</taxon>
        <taxon>Metazoa</taxon>
        <taxon>Ecdysozoa</taxon>
        <taxon>Arthropoda</taxon>
        <taxon>Crustacea</taxon>
        <taxon>Multicrustacea</taxon>
        <taxon>Hexanauplia</taxon>
        <taxon>Copepoda</taxon>
        <taxon>Siphonostomatoida</taxon>
        <taxon>Caligidae</taxon>
        <taxon>Lepeophtheirus</taxon>
    </lineage>
</organism>
<dbReference type="AlphaFoldDB" id="A0A7R8CEF0"/>
<dbReference type="OrthoDB" id="291007at2759"/>
<evidence type="ECO:0000256" key="10">
    <source>
        <dbReference type="RuleBase" id="RU361183"/>
    </source>
</evidence>
<dbReference type="SUPFAM" id="SSF55486">
    <property type="entry name" value="Metalloproteases ('zincins'), catalytic domain"/>
    <property type="match status" value="1"/>
</dbReference>
<dbReference type="InterPro" id="IPR003582">
    <property type="entry name" value="ShKT_dom"/>
</dbReference>
<feature type="binding site" evidence="9">
    <location>
        <position position="94"/>
    </location>
    <ligand>
        <name>Zn(2+)</name>
        <dbReference type="ChEBI" id="CHEBI:29105"/>
        <note>catalytic</note>
    </ligand>
</feature>
<evidence type="ECO:0000256" key="4">
    <source>
        <dbReference type="ARBA" id="ARBA00022801"/>
    </source>
</evidence>
<keyword evidence="2 9" id="KW-0645">Protease</keyword>
<evidence type="ECO:0000313" key="11">
    <source>
        <dbReference type="EMBL" id="CAF2794773.1"/>
    </source>
</evidence>
<evidence type="ECO:0000313" key="12">
    <source>
        <dbReference type="Proteomes" id="UP000675881"/>
    </source>
</evidence>
<dbReference type="PROSITE" id="PS51670">
    <property type="entry name" value="SHKT"/>
    <property type="match status" value="1"/>
</dbReference>
<dbReference type="PRINTS" id="PR00480">
    <property type="entry name" value="ASTACIN"/>
</dbReference>
<evidence type="ECO:0000256" key="9">
    <source>
        <dbReference type="PROSITE-ProRule" id="PRU01211"/>
    </source>
</evidence>
<dbReference type="InterPro" id="IPR006026">
    <property type="entry name" value="Peptidase_Metallo"/>
</dbReference>
<name>A0A7R8CEF0_LEPSM</name>
<protein>
    <recommendedName>
        <fullName evidence="10">Metalloendopeptidase</fullName>
        <ecNumber evidence="10">3.4.24.-</ecNumber>
    </recommendedName>
</protein>
<dbReference type="InterPro" id="IPR034035">
    <property type="entry name" value="Astacin-like_dom"/>
</dbReference>
<dbReference type="EC" id="3.4.24.-" evidence="10"/>
<keyword evidence="6 9" id="KW-0482">Metalloprotease</keyword>
<comment type="function">
    <text evidence="1">Metalloprotease.</text>
</comment>
<keyword evidence="3 9" id="KW-0479">Metal-binding</keyword>
<sequence>MLNVESSMIIPYTLAQGFSKTDLSLIQSAMDEIENKTCVRWVPRNGEKNYVYIKNNERGCFAVLGYNQYRRMHVLNLQRSNGFSSCMVSGIVQHEMLHILGYHHEQTRPDRDSYVKIHWDRIQRDSLNNYFKNIYDNAAVIPPKCQPLSNATTFDDCYSGFTIDTFGYAYDYGSVMHYGLADFQTSDNNTMDVLRFVPFGIEVGQRNGMTELDALKVKAKYKCDQLSTLSTTTPPTQVTTKGSKNNCEDKWPYYKIMTDNCPRSCKLCPEQGKTITPEKVTTKKPDTNCVDIIPDCQGLKRFCSLRYVLKDVTQLVTFVDSSLDPLVHFNNTF</sequence>
<dbReference type="PANTHER" id="PTHR10127:SF780">
    <property type="entry name" value="METALLOENDOPEPTIDASE"/>
    <property type="match status" value="1"/>
</dbReference>
<comment type="caution">
    <text evidence="8">Lacks conserved residue(s) required for the propagation of feature annotation.</text>
</comment>
<dbReference type="InterPro" id="IPR024079">
    <property type="entry name" value="MetalloPept_cat_dom_sf"/>
</dbReference>
<feature type="binding site" evidence="9">
    <location>
        <position position="98"/>
    </location>
    <ligand>
        <name>Zn(2+)</name>
        <dbReference type="ChEBI" id="CHEBI:29105"/>
        <note>catalytic</note>
    </ligand>
</feature>
<feature type="binding site" evidence="9">
    <location>
        <position position="104"/>
    </location>
    <ligand>
        <name>Zn(2+)</name>
        <dbReference type="ChEBI" id="CHEBI:29105"/>
        <note>catalytic</note>
    </ligand>
</feature>
<dbReference type="Pfam" id="PF01549">
    <property type="entry name" value="ShK"/>
    <property type="match status" value="1"/>
</dbReference>
<dbReference type="SMART" id="SM00235">
    <property type="entry name" value="ZnMc"/>
    <property type="match status" value="1"/>
</dbReference>
<feature type="active site" evidence="9">
    <location>
        <position position="95"/>
    </location>
</feature>
<comment type="cofactor">
    <cofactor evidence="9 10">
        <name>Zn(2+)</name>
        <dbReference type="ChEBI" id="CHEBI:29105"/>
    </cofactor>
    <text evidence="9 10">Binds 1 zinc ion per subunit.</text>
</comment>
<dbReference type="CDD" id="cd04280">
    <property type="entry name" value="ZnMc_astacin_like"/>
    <property type="match status" value="1"/>
</dbReference>
<keyword evidence="4 9" id="KW-0378">Hydrolase</keyword>
<dbReference type="Proteomes" id="UP000675881">
    <property type="component" value="Chromosome 10"/>
</dbReference>
<dbReference type="Pfam" id="PF01400">
    <property type="entry name" value="Astacin"/>
    <property type="match status" value="2"/>
</dbReference>
<evidence type="ECO:0000256" key="1">
    <source>
        <dbReference type="ARBA" id="ARBA00002657"/>
    </source>
</evidence>
<keyword evidence="5 9" id="KW-0862">Zinc</keyword>
<gene>
    <name evidence="11" type="ORF">LSAA_2665</name>
</gene>
<dbReference type="Gene3D" id="3.40.390.10">
    <property type="entry name" value="Collagenase (Catalytic Domain)"/>
    <property type="match status" value="1"/>
</dbReference>
<evidence type="ECO:0000256" key="6">
    <source>
        <dbReference type="ARBA" id="ARBA00023049"/>
    </source>
</evidence>
<evidence type="ECO:0000256" key="5">
    <source>
        <dbReference type="ARBA" id="ARBA00022833"/>
    </source>
</evidence>
<dbReference type="InterPro" id="IPR001506">
    <property type="entry name" value="Peptidase_M12A"/>
</dbReference>
<dbReference type="GO" id="GO:0008270">
    <property type="term" value="F:zinc ion binding"/>
    <property type="evidence" value="ECO:0007669"/>
    <property type="project" value="UniProtKB-UniRule"/>
</dbReference>